<reference evidence="6 7" key="1">
    <citation type="submission" date="2024-01" db="EMBL/GenBank/DDBJ databases">
        <authorList>
            <consortium name="Genoscope - CEA"/>
            <person name="William W."/>
        </authorList>
    </citation>
    <scope>NUCLEOTIDE SEQUENCE [LARGE SCALE GENOMIC DNA]</scope>
    <source>
        <strain evidence="6 7">29B2s-10</strain>
    </source>
</reference>
<dbReference type="PANTHER" id="PTHR12112:SF39">
    <property type="entry name" value="EG:152A3.5 PROTEIN (FBGN0003116_PN PROTEIN)"/>
    <property type="match status" value="1"/>
</dbReference>
<comment type="cofactor">
    <cofactor evidence="1">
        <name>Mn(2+)</name>
        <dbReference type="ChEBI" id="CHEBI:29035"/>
    </cofactor>
</comment>
<dbReference type="InterPro" id="IPR001667">
    <property type="entry name" value="DDH_dom"/>
</dbReference>
<dbReference type="Pfam" id="PF01368">
    <property type="entry name" value="DHH"/>
    <property type="match status" value="1"/>
</dbReference>
<keyword evidence="4" id="KW-0464">Manganese</keyword>
<name>A0ABP0E5I5_9ASCO</name>
<sequence length="417" mass="47260">MSVRSFLATIKTQLETSKGPLRFVTGNQSADLDSVISAISYSYFSNLKDKNEYIIPLINIPREDLKLRRDIVSVLSAHSISEDLLYFVEDFARLTKSQTKTELVLVDHCNLQGDILTDAYQQKRLEVVAIIDHHADEGIALDAKPRIVHSNGSCSSLVFNYWYDCIGEKTEFYKDIDVISLLLAPLLIDTSNMTQKVEEGDEVAFAKYKEILNLPGNKTLTDLESSEGAVTTKLVATEDNIFERFYTKTKSEKKNVKGFSVSDLLRKDYKQFEFQAKKSAIRIGFSSLSKAMSWILSTYTHDEVVAACIDVCKINDLDVIVMTPSYTRKDNDEYTREFAYSFNKDSKNAEFFHQLAELTSPVLELNDNVYSLDKAELSQINNNKHNQVLEIYNQVNIRASRKQVVPAVKDVVEAADI</sequence>
<keyword evidence="7" id="KW-1185">Reference proteome</keyword>
<keyword evidence="3" id="KW-0378">Hydrolase</keyword>
<keyword evidence="2" id="KW-0479">Metal-binding</keyword>
<evidence type="ECO:0000256" key="2">
    <source>
        <dbReference type="ARBA" id="ARBA00022723"/>
    </source>
</evidence>
<dbReference type="InterPro" id="IPR004097">
    <property type="entry name" value="DHHA2"/>
</dbReference>
<evidence type="ECO:0000256" key="1">
    <source>
        <dbReference type="ARBA" id="ARBA00001936"/>
    </source>
</evidence>
<proteinExistence type="predicted"/>
<dbReference type="PANTHER" id="PTHR12112">
    <property type="entry name" value="BNIP - RELATED"/>
    <property type="match status" value="1"/>
</dbReference>
<gene>
    <name evidence="6" type="primary">PPX1</name>
    <name evidence="6" type="ORF">CAAN4_A03488</name>
</gene>
<dbReference type="SUPFAM" id="SSF64182">
    <property type="entry name" value="DHH phosphoesterases"/>
    <property type="match status" value="1"/>
</dbReference>
<accession>A0ABP0E5I5</accession>
<dbReference type="Gene3D" id="3.10.310.20">
    <property type="entry name" value="DHHA2 domain"/>
    <property type="match status" value="1"/>
</dbReference>
<evidence type="ECO:0000313" key="6">
    <source>
        <dbReference type="EMBL" id="CAK7892573.1"/>
    </source>
</evidence>
<evidence type="ECO:0000256" key="4">
    <source>
        <dbReference type="ARBA" id="ARBA00023211"/>
    </source>
</evidence>
<feature type="domain" description="DHHA2" evidence="5">
    <location>
        <begin position="246"/>
        <end position="412"/>
    </location>
</feature>
<dbReference type="InterPro" id="IPR038763">
    <property type="entry name" value="DHH_sf"/>
</dbReference>
<dbReference type="Pfam" id="PF02833">
    <property type="entry name" value="DHHA2"/>
    <property type="match status" value="1"/>
</dbReference>
<dbReference type="InterPro" id="IPR038222">
    <property type="entry name" value="DHHA2_dom_sf"/>
</dbReference>
<evidence type="ECO:0000313" key="7">
    <source>
        <dbReference type="Proteomes" id="UP001497600"/>
    </source>
</evidence>
<organism evidence="6 7">
    <name type="scientific">[Candida] anglica</name>
    <dbReference type="NCBI Taxonomy" id="148631"/>
    <lineage>
        <taxon>Eukaryota</taxon>
        <taxon>Fungi</taxon>
        <taxon>Dikarya</taxon>
        <taxon>Ascomycota</taxon>
        <taxon>Saccharomycotina</taxon>
        <taxon>Pichiomycetes</taxon>
        <taxon>Debaryomycetaceae</taxon>
        <taxon>Kurtzmaniella</taxon>
    </lineage>
</organism>
<protein>
    <submittedName>
        <fullName evidence="6">Polyphosphatase</fullName>
    </submittedName>
</protein>
<dbReference type="Gene3D" id="3.90.1640.10">
    <property type="entry name" value="inorganic pyrophosphatase (n-terminal core)"/>
    <property type="match status" value="1"/>
</dbReference>
<evidence type="ECO:0000256" key="3">
    <source>
        <dbReference type="ARBA" id="ARBA00022801"/>
    </source>
</evidence>
<evidence type="ECO:0000259" key="5">
    <source>
        <dbReference type="SMART" id="SM01131"/>
    </source>
</evidence>
<dbReference type="Proteomes" id="UP001497600">
    <property type="component" value="Chromosome A"/>
</dbReference>
<dbReference type="SMART" id="SM01131">
    <property type="entry name" value="DHHA2"/>
    <property type="match status" value="1"/>
</dbReference>
<dbReference type="EMBL" id="OZ004253">
    <property type="protein sequence ID" value="CAK7892573.1"/>
    <property type="molecule type" value="Genomic_DNA"/>
</dbReference>